<dbReference type="AlphaFoldDB" id="A0A0A9BS39"/>
<protein>
    <submittedName>
        <fullName evidence="1">Uncharacterized protein</fullName>
    </submittedName>
</protein>
<reference evidence="1" key="1">
    <citation type="submission" date="2014-09" db="EMBL/GenBank/DDBJ databases">
        <authorList>
            <person name="Magalhaes I.L.F."/>
            <person name="Oliveira U."/>
            <person name="Santos F.R."/>
            <person name="Vidigal T.H.D.A."/>
            <person name="Brescovit A.D."/>
            <person name="Santos A.J."/>
        </authorList>
    </citation>
    <scope>NUCLEOTIDE SEQUENCE</scope>
    <source>
        <tissue evidence="1">Shoot tissue taken approximately 20 cm above the soil surface</tissue>
    </source>
</reference>
<proteinExistence type="predicted"/>
<evidence type="ECO:0000313" key="1">
    <source>
        <dbReference type="EMBL" id="JAD66874.1"/>
    </source>
</evidence>
<name>A0A0A9BS39_ARUDO</name>
<sequence length="53" mass="5992">MTPWMPAPVMMPMRKSGTALATIIMRPSTSIMAVKSTRAKYAKWPKLLCRPTR</sequence>
<organism evidence="1">
    <name type="scientific">Arundo donax</name>
    <name type="common">Giant reed</name>
    <name type="synonym">Donax arundinaceus</name>
    <dbReference type="NCBI Taxonomy" id="35708"/>
    <lineage>
        <taxon>Eukaryota</taxon>
        <taxon>Viridiplantae</taxon>
        <taxon>Streptophyta</taxon>
        <taxon>Embryophyta</taxon>
        <taxon>Tracheophyta</taxon>
        <taxon>Spermatophyta</taxon>
        <taxon>Magnoliopsida</taxon>
        <taxon>Liliopsida</taxon>
        <taxon>Poales</taxon>
        <taxon>Poaceae</taxon>
        <taxon>PACMAD clade</taxon>
        <taxon>Arundinoideae</taxon>
        <taxon>Arundineae</taxon>
        <taxon>Arundo</taxon>
    </lineage>
</organism>
<reference evidence="1" key="2">
    <citation type="journal article" date="2015" name="Data Brief">
        <title>Shoot transcriptome of the giant reed, Arundo donax.</title>
        <authorList>
            <person name="Barrero R.A."/>
            <person name="Guerrero F.D."/>
            <person name="Moolhuijzen P."/>
            <person name="Goolsby J.A."/>
            <person name="Tidwell J."/>
            <person name="Bellgard S.E."/>
            <person name="Bellgard M.I."/>
        </authorList>
    </citation>
    <scope>NUCLEOTIDE SEQUENCE</scope>
    <source>
        <tissue evidence="1">Shoot tissue taken approximately 20 cm above the soil surface</tissue>
    </source>
</reference>
<dbReference type="EMBL" id="GBRH01231021">
    <property type="protein sequence ID" value="JAD66874.1"/>
    <property type="molecule type" value="Transcribed_RNA"/>
</dbReference>
<accession>A0A0A9BS39</accession>